<dbReference type="EMBL" id="JABEXW010000410">
    <property type="protein sequence ID" value="KAF4964454.1"/>
    <property type="molecule type" value="Genomic_DNA"/>
</dbReference>
<dbReference type="AlphaFoldDB" id="A0A8H4TV27"/>
<keyword evidence="2" id="KW-1185">Reference proteome</keyword>
<dbReference type="SUPFAM" id="SSF53448">
    <property type="entry name" value="Nucleotide-diphospho-sugar transferases"/>
    <property type="match status" value="1"/>
</dbReference>
<organism evidence="1 2">
    <name type="scientific">Fusarium sarcochroum</name>
    <dbReference type="NCBI Taxonomy" id="1208366"/>
    <lineage>
        <taxon>Eukaryota</taxon>
        <taxon>Fungi</taxon>
        <taxon>Dikarya</taxon>
        <taxon>Ascomycota</taxon>
        <taxon>Pezizomycotina</taxon>
        <taxon>Sordariomycetes</taxon>
        <taxon>Hypocreomycetidae</taxon>
        <taxon>Hypocreales</taxon>
        <taxon>Nectriaceae</taxon>
        <taxon>Fusarium</taxon>
        <taxon>Fusarium lateritium species complex</taxon>
    </lineage>
</organism>
<dbReference type="Proteomes" id="UP000622797">
    <property type="component" value="Unassembled WGS sequence"/>
</dbReference>
<gene>
    <name evidence="1" type="ORF">FSARC_7640</name>
</gene>
<dbReference type="Gene3D" id="3.90.550.20">
    <property type="match status" value="1"/>
</dbReference>
<dbReference type="OrthoDB" id="409543at2759"/>
<evidence type="ECO:0000313" key="1">
    <source>
        <dbReference type="EMBL" id="KAF4964454.1"/>
    </source>
</evidence>
<proteinExistence type="predicted"/>
<reference evidence="1" key="2">
    <citation type="submission" date="2020-05" db="EMBL/GenBank/DDBJ databases">
        <authorList>
            <person name="Kim H.-S."/>
            <person name="Proctor R.H."/>
            <person name="Brown D.W."/>
        </authorList>
    </citation>
    <scope>NUCLEOTIDE SEQUENCE</scope>
    <source>
        <strain evidence="1">NRRL 20472</strain>
    </source>
</reference>
<evidence type="ECO:0008006" key="3">
    <source>
        <dbReference type="Google" id="ProtNLM"/>
    </source>
</evidence>
<dbReference type="Pfam" id="PF05704">
    <property type="entry name" value="Caps_synth"/>
    <property type="match status" value="1"/>
</dbReference>
<comment type="caution">
    <text evidence="1">The sequence shown here is derived from an EMBL/GenBank/DDBJ whole genome shotgun (WGS) entry which is preliminary data.</text>
</comment>
<protein>
    <recommendedName>
        <fullName evidence="3">Capsule polysaccharide biosynthesis protein</fullName>
    </recommendedName>
</protein>
<dbReference type="GO" id="GO:0016757">
    <property type="term" value="F:glycosyltransferase activity"/>
    <property type="evidence" value="ECO:0007669"/>
    <property type="project" value="InterPro"/>
</dbReference>
<dbReference type="InterPro" id="IPR029044">
    <property type="entry name" value="Nucleotide-diphossugar_trans"/>
</dbReference>
<sequence>MVEYVIPLEFQDQLENVGTIEQRSDDEIFESLHHHVPVTSEKNIWAYWDCGLDKLPSWCRRNVIDWIRICGPGWTVRLLDNVPGSPNHAFKFAPEEMLPKCFVEGTMTGRHAGQHASDMISGAVLYTHGGVKMDVGCILLRDLDRGLWSILENPESPYEIAAPIQYAQYLANHFLAARKSNPFIKRWHDLFVHLWENRNDSEGISAHPLVAFLKQAFSMSESKGKGFKWDFKVSIGELLDYAAQNGCWARLCMLEGTDDDTFNASDYWMTHVLVMDVLREHWVAKTVIGGENFGQHLYDLMALSLDSDPESEAYKEAYELVWTLLCQASMQKISRGSGLVNALQPGSVWDDKPGSDNQPGTFGGLLRYGAVHYRQKREKITINELDKP</sequence>
<evidence type="ECO:0000313" key="2">
    <source>
        <dbReference type="Proteomes" id="UP000622797"/>
    </source>
</evidence>
<reference evidence="1" key="1">
    <citation type="journal article" date="2020" name="BMC Genomics">
        <title>Correction to: Identification and distribution of gene clusters required for synthesis of sphingolipid metabolism inhibitors in diverse species of the filamentous fungus Fusarium.</title>
        <authorList>
            <person name="Kim H.S."/>
            <person name="Lohmar J.M."/>
            <person name="Busman M."/>
            <person name="Brown D.W."/>
            <person name="Naumann T.A."/>
            <person name="Divon H.H."/>
            <person name="Lysoe E."/>
            <person name="Uhlig S."/>
            <person name="Proctor R.H."/>
        </authorList>
    </citation>
    <scope>NUCLEOTIDE SEQUENCE</scope>
    <source>
        <strain evidence="1">NRRL 20472</strain>
    </source>
</reference>
<accession>A0A8H4TV27</accession>
<dbReference type="InterPro" id="IPR008441">
    <property type="entry name" value="AfumC-like_glycosyl_Trfase"/>
</dbReference>
<name>A0A8H4TV27_9HYPO</name>